<dbReference type="GO" id="GO:1904680">
    <property type="term" value="F:peptide transmembrane transporter activity"/>
    <property type="evidence" value="ECO:0007669"/>
    <property type="project" value="TreeGrafter"/>
</dbReference>
<evidence type="ECO:0000313" key="5">
    <source>
        <dbReference type="Proteomes" id="UP000322499"/>
    </source>
</evidence>
<evidence type="ECO:0000313" key="4">
    <source>
        <dbReference type="EMBL" id="TYP89591.1"/>
    </source>
</evidence>
<dbReference type="PIRSF" id="PIRSF002741">
    <property type="entry name" value="MppA"/>
    <property type="match status" value="1"/>
</dbReference>
<dbReference type="PANTHER" id="PTHR30290">
    <property type="entry name" value="PERIPLASMIC BINDING COMPONENT OF ABC TRANSPORTER"/>
    <property type="match status" value="1"/>
</dbReference>
<feature type="domain" description="Solute-binding protein family 5" evidence="3">
    <location>
        <begin position="98"/>
        <end position="466"/>
    </location>
</feature>
<dbReference type="Gene3D" id="3.40.190.10">
    <property type="entry name" value="Periplasmic binding protein-like II"/>
    <property type="match status" value="1"/>
</dbReference>
<keyword evidence="1 2" id="KW-0732">Signal</keyword>
<dbReference type="Gene3D" id="3.10.105.10">
    <property type="entry name" value="Dipeptide-binding Protein, Domain 3"/>
    <property type="match status" value="1"/>
</dbReference>
<dbReference type="Proteomes" id="UP000322499">
    <property type="component" value="Unassembled WGS sequence"/>
</dbReference>
<reference evidence="4 5" key="1">
    <citation type="submission" date="2019-07" db="EMBL/GenBank/DDBJ databases">
        <title>Genomic Encyclopedia of Archaeal and Bacterial Type Strains, Phase II (KMG-II): from individual species to whole genera.</title>
        <authorList>
            <person name="Goeker M."/>
        </authorList>
    </citation>
    <scope>NUCLEOTIDE SEQUENCE [LARGE SCALE GENOMIC DNA]</scope>
    <source>
        <strain evidence="4 5">DSM 46842</strain>
    </source>
</reference>
<feature type="signal peptide" evidence="2">
    <location>
        <begin position="1"/>
        <end position="28"/>
    </location>
</feature>
<comment type="caution">
    <text evidence="4">The sequence shown here is derived from an EMBL/GenBank/DDBJ whole genome shotgun (WGS) entry which is preliminary data.</text>
</comment>
<dbReference type="RefSeq" id="WP_166531694.1">
    <property type="nucleotide sequence ID" value="NZ_VNHW01000002.1"/>
</dbReference>
<dbReference type="PROSITE" id="PS51257">
    <property type="entry name" value="PROKAR_LIPOPROTEIN"/>
    <property type="match status" value="1"/>
</dbReference>
<dbReference type="PANTHER" id="PTHR30290:SF38">
    <property type="entry name" value="D,D-DIPEPTIDE-BINDING PERIPLASMIC PROTEIN DDPA-RELATED"/>
    <property type="match status" value="1"/>
</dbReference>
<gene>
    <name evidence="4" type="ORF">BD833_10264</name>
</gene>
<dbReference type="GO" id="GO:0042597">
    <property type="term" value="C:periplasmic space"/>
    <property type="evidence" value="ECO:0007669"/>
    <property type="project" value="UniProtKB-ARBA"/>
</dbReference>
<dbReference type="InterPro" id="IPR039424">
    <property type="entry name" value="SBP_5"/>
</dbReference>
<evidence type="ECO:0000259" key="3">
    <source>
        <dbReference type="Pfam" id="PF00496"/>
    </source>
</evidence>
<organism evidence="4 5">
    <name type="scientific">Blastococcus xanthinilyticus</name>
    <dbReference type="NCBI Taxonomy" id="1564164"/>
    <lineage>
        <taxon>Bacteria</taxon>
        <taxon>Bacillati</taxon>
        <taxon>Actinomycetota</taxon>
        <taxon>Actinomycetes</taxon>
        <taxon>Geodermatophilales</taxon>
        <taxon>Geodermatophilaceae</taxon>
        <taxon>Blastococcus</taxon>
    </lineage>
</organism>
<accession>A0A5S5D0N8</accession>
<dbReference type="AlphaFoldDB" id="A0A5S5D0N8"/>
<dbReference type="EMBL" id="VNHW01000002">
    <property type="protein sequence ID" value="TYP89591.1"/>
    <property type="molecule type" value="Genomic_DNA"/>
</dbReference>
<dbReference type="GO" id="GO:0043190">
    <property type="term" value="C:ATP-binding cassette (ABC) transporter complex"/>
    <property type="evidence" value="ECO:0007669"/>
    <property type="project" value="InterPro"/>
</dbReference>
<name>A0A5S5D0N8_9ACTN</name>
<dbReference type="SUPFAM" id="SSF53850">
    <property type="entry name" value="Periplasmic binding protein-like II"/>
    <property type="match status" value="1"/>
</dbReference>
<protein>
    <submittedName>
        <fullName evidence="4">Peptide/nickel transport system substrate-binding protein</fullName>
    </submittedName>
</protein>
<feature type="chain" id="PRO_5038334944" evidence="2">
    <location>
        <begin position="29"/>
        <end position="546"/>
    </location>
</feature>
<dbReference type="GO" id="GO:0015833">
    <property type="term" value="P:peptide transport"/>
    <property type="evidence" value="ECO:0007669"/>
    <property type="project" value="TreeGrafter"/>
</dbReference>
<proteinExistence type="predicted"/>
<dbReference type="InterPro" id="IPR030678">
    <property type="entry name" value="Peptide/Ni-bd"/>
</dbReference>
<keyword evidence="5" id="KW-1185">Reference proteome</keyword>
<dbReference type="Pfam" id="PF00496">
    <property type="entry name" value="SBP_bac_5"/>
    <property type="match status" value="1"/>
</dbReference>
<evidence type="ECO:0000256" key="1">
    <source>
        <dbReference type="ARBA" id="ARBA00022729"/>
    </source>
</evidence>
<evidence type="ECO:0000256" key="2">
    <source>
        <dbReference type="SAM" id="SignalP"/>
    </source>
</evidence>
<sequence length="546" mass="59269">MRTRSSFQGKRSFRLSRLRLAAVGTALAMGLAACGSGGEGATPAAEESGTPVEGGTIVAALAGDPQTLDVAQNSGALTIYVGQNVFEQLFQFDETLTPRPMLAEDYTMSDDGLTYTIPLREGITFHNGEPMTAEDVVASLERWMVVSGPGKLVAEDVESITATDDATVEIVLNKPRYSLISDLAAYVQAAIIVPAEIAQAAGDQPMADDQIIGTGPFKLGEYTHGQRIVLEKNPEYTAIEEDWGGFAGAKRAYADELEFRFVADPTQQLNGLQTGQFHWAQSVSPDQYEAIKDNPALTVEVTDTGLVSTVLLNHDPASPFSDLKARQAMNMLIDKEAMSRAAFGPDILWTPLSGSFAFEINEPMYSDAGQDVYETYDPDQAKELFTEAGVTADTPIRIATTQTYEKYYQMAVVMQAQLEEIGLTAQVDVFDFPTMIDRLTTAPTSWDISMTGFSGIPGAPSQVNYLTPTWPGGYKSPKMDALLAEYNQATSADEAHDIVDQIQQTVWDEIPVIPISPNKSLQVSSSKLQNLSTFRPGVFWNTWLAG</sequence>
<dbReference type="InterPro" id="IPR000914">
    <property type="entry name" value="SBP_5_dom"/>
</dbReference>